<dbReference type="Proteomes" id="UP000002009">
    <property type="component" value="Chromosome 9"/>
</dbReference>
<feature type="region of interest" description="Disordered" evidence="2">
    <location>
        <begin position="479"/>
        <end position="524"/>
    </location>
</feature>
<keyword evidence="3" id="KW-1133">Transmembrane helix</keyword>
<dbReference type="InterPro" id="IPR032675">
    <property type="entry name" value="LRR_dom_sf"/>
</dbReference>
<dbReference type="OrthoDB" id="1421090at2759"/>
<keyword evidence="5" id="KW-1185">Reference proteome</keyword>
<dbReference type="SUPFAM" id="SSF52058">
    <property type="entry name" value="L domain-like"/>
    <property type="match status" value="1"/>
</dbReference>
<dbReference type="KEGG" id="mis:MICPUN_61279"/>
<dbReference type="Gene3D" id="3.80.10.10">
    <property type="entry name" value="Ribonuclease Inhibitor"/>
    <property type="match status" value="1"/>
</dbReference>
<name>C1EC35_MICCC</name>
<organism evidence="4 5">
    <name type="scientific">Micromonas commoda (strain RCC299 / NOUM17 / CCMP2709)</name>
    <name type="common">Picoplanktonic green alga</name>
    <dbReference type="NCBI Taxonomy" id="296587"/>
    <lineage>
        <taxon>Eukaryota</taxon>
        <taxon>Viridiplantae</taxon>
        <taxon>Chlorophyta</taxon>
        <taxon>Mamiellophyceae</taxon>
        <taxon>Mamiellales</taxon>
        <taxon>Mamiellaceae</taxon>
        <taxon>Micromonas</taxon>
    </lineage>
</organism>
<proteinExistence type="predicted"/>
<evidence type="ECO:0000256" key="3">
    <source>
        <dbReference type="SAM" id="Phobius"/>
    </source>
</evidence>
<feature type="transmembrane region" description="Helical" evidence="3">
    <location>
        <begin position="342"/>
        <end position="367"/>
    </location>
</feature>
<sequence length="683" mass="75123">MSAASPAPAFGQKSSRAMLKEEVQRHHLSAWRLHIKNVKTRRVRLQSMRTRIFIRAWRRALHRWSRYAAARGAARRATHKSAEVSSAKVASRGVTEVFRTWRARVASSAQEARRVERATNRFRAVMARSARRALNTWRERVAFRKHVARAAAQLTPEQLAAAAQAALAEPARVAAQRKLVAYTAGAGLVGWAVSWQSTGEETARARRELAKARDNHDKCRSLREAEVDDLRARFRHAEAHAADLAKACESAGSTDARLESELKECLDRKHAEADAHAASIEALTQARDESVLLYRNQEYRANECQRRYVEAVTTTRVGVPNLAHLAKASLGVNLPSVGGGELVVPLSPGTVVLAMAGVIVVMLAWIVKMASRRSRLASTEAKLRAAEADSSRLRDAISEMDMAAAANESERSRIVSAEVRAHVKDELDAATEVMSKLAMATEEAEAAAKTADARADLAEAKLRNAEFELAETRKDLARLMEATSPDRRRPERDGAALDPDTPPPNGEPASPRSPRTAVRRRGPRAKVFNPHRDFELLAELRGSIPTLQSRWREDEAYEDWEGVVIGWDGAEAGRVVELSLAECGIGERLPSQVFELAALRELDVSGNGIVSLADDVVKLASLRVLNAEDNDLDGLPTCLVELTELKALRVERNEYVNLLASRKSSSAAALIEELRRRGCVVTA</sequence>
<dbReference type="AlphaFoldDB" id="C1EC35"/>
<dbReference type="InParanoid" id="C1EC35"/>
<dbReference type="RefSeq" id="XP_002504570.1">
    <property type="nucleotide sequence ID" value="XM_002504524.1"/>
</dbReference>
<keyword evidence="3" id="KW-0472">Membrane</keyword>
<evidence type="ECO:0000256" key="2">
    <source>
        <dbReference type="SAM" id="MobiDB-lite"/>
    </source>
</evidence>
<gene>
    <name evidence="4" type="ORF">MICPUN_61279</name>
</gene>
<feature type="compositionally biased region" description="Basic and acidic residues" evidence="2">
    <location>
        <begin position="479"/>
        <end position="495"/>
    </location>
</feature>
<dbReference type="GeneID" id="8246127"/>
<keyword evidence="3" id="KW-0812">Transmembrane</keyword>
<protein>
    <submittedName>
        <fullName evidence="4">Uncharacterized protein</fullName>
    </submittedName>
</protein>
<evidence type="ECO:0000256" key="1">
    <source>
        <dbReference type="ARBA" id="ARBA00004430"/>
    </source>
</evidence>
<comment type="subcellular location">
    <subcellularLocation>
        <location evidence="1">Cytoplasm</location>
        <location evidence="1">Cytoskeleton</location>
        <location evidence="1">Cilium axoneme</location>
    </subcellularLocation>
</comment>
<evidence type="ECO:0000313" key="4">
    <source>
        <dbReference type="EMBL" id="ACO65828.1"/>
    </source>
</evidence>
<dbReference type="EMBL" id="CP001329">
    <property type="protein sequence ID" value="ACO65828.1"/>
    <property type="molecule type" value="Genomic_DNA"/>
</dbReference>
<reference evidence="4 5" key="1">
    <citation type="journal article" date="2009" name="Science">
        <title>Green evolution and dynamic adaptations revealed by genomes of the marine picoeukaryotes Micromonas.</title>
        <authorList>
            <person name="Worden A.Z."/>
            <person name="Lee J.H."/>
            <person name="Mock T."/>
            <person name="Rouze P."/>
            <person name="Simmons M.P."/>
            <person name="Aerts A.L."/>
            <person name="Allen A.E."/>
            <person name="Cuvelier M.L."/>
            <person name="Derelle E."/>
            <person name="Everett M.V."/>
            <person name="Foulon E."/>
            <person name="Grimwood J."/>
            <person name="Gundlach H."/>
            <person name="Henrissat B."/>
            <person name="Napoli C."/>
            <person name="McDonald S.M."/>
            <person name="Parker M.S."/>
            <person name="Rombauts S."/>
            <person name="Salamov A."/>
            <person name="Von Dassow P."/>
            <person name="Badger J.H."/>
            <person name="Coutinho P.M."/>
            <person name="Demir E."/>
            <person name="Dubchak I."/>
            <person name="Gentemann C."/>
            <person name="Eikrem W."/>
            <person name="Gready J.E."/>
            <person name="John U."/>
            <person name="Lanier W."/>
            <person name="Lindquist E.A."/>
            <person name="Lucas S."/>
            <person name="Mayer K.F."/>
            <person name="Moreau H."/>
            <person name="Not F."/>
            <person name="Otillar R."/>
            <person name="Panaud O."/>
            <person name="Pangilinan J."/>
            <person name="Paulsen I."/>
            <person name="Piegu B."/>
            <person name="Poliakov A."/>
            <person name="Robbens S."/>
            <person name="Schmutz J."/>
            <person name="Toulza E."/>
            <person name="Wyss T."/>
            <person name="Zelensky A."/>
            <person name="Zhou K."/>
            <person name="Armbrust E.V."/>
            <person name="Bhattacharya D."/>
            <person name="Goodenough U.W."/>
            <person name="Van de Peer Y."/>
            <person name="Grigoriev I.V."/>
        </authorList>
    </citation>
    <scope>NUCLEOTIDE SEQUENCE [LARGE SCALE GENOMIC DNA]</scope>
    <source>
        <strain evidence="5">RCC299 / NOUM17</strain>
    </source>
</reference>
<dbReference type="GO" id="GO:0005930">
    <property type="term" value="C:axoneme"/>
    <property type="evidence" value="ECO:0007669"/>
    <property type="project" value="UniProtKB-SubCell"/>
</dbReference>
<evidence type="ECO:0000313" key="5">
    <source>
        <dbReference type="Proteomes" id="UP000002009"/>
    </source>
</evidence>
<accession>C1EC35</accession>